<dbReference type="PROSITE" id="PS51819">
    <property type="entry name" value="VOC"/>
    <property type="match status" value="1"/>
</dbReference>
<dbReference type="AlphaFoldDB" id="A0A5S3PHR6"/>
<organism evidence="2 3">
    <name type="scientific">Sulfitobacter sabulilitoris</name>
    <dbReference type="NCBI Taxonomy" id="2562655"/>
    <lineage>
        <taxon>Bacteria</taxon>
        <taxon>Pseudomonadati</taxon>
        <taxon>Pseudomonadota</taxon>
        <taxon>Alphaproteobacteria</taxon>
        <taxon>Rhodobacterales</taxon>
        <taxon>Roseobacteraceae</taxon>
        <taxon>Sulfitobacter</taxon>
    </lineage>
</organism>
<dbReference type="EMBL" id="VANS01000004">
    <property type="protein sequence ID" value="TMM51324.1"/>
    <property type="molecule type" value="Genomic_DNA"/>
</dbReference>
<reference evidence="2 3" key="1">
    <citation type="submission" date="2019-05" db="EMBL/GenBank/DDBJ databases">
        <title>Sulfitobacter sabulilitoris sp. nov., isolated from a marine sand.</title>
        <authorList>
            <person name="Yoon J.-H."/>
        </authorList>
    </citation>
    <scope>NUCLEOTIDE SEQUENCE [LARGE SCALE GENOMIC DNA]</scope>
    <source>
        <strain evidence="2 3">HSMS-29</strain>
    </source>
</reference>
<evidence type="ECO:0000313" key="3">
    <source>
        <dbReference type="Proteomes" id="UP000309550"/>
    </source>
</evidence>
<dbReference type="Gene3D" id="3.10.180.10">
    <property type="entry name" value="2,3-Dihydroxybiphenyl 1,2-Dioxygenase, domain 1"/>
    <property type="match status" value="1"/>
</dbReference>
<dbReference type="OrthoDB" id="4725692at2"/>
<dbReference type="InterPro" id="IPR037523">
    <property type="entry name" value="VOC_core"/>
</dbReference>
<feature type="domain" description="VOC" evidence="1">
    <location>
        <begin position="6"/>
        <end position="135"/>
    </location>
</feature>
<accession>A0A5S3PHR6</accession>
<sequence length="148" mass="16103">MAPDLSFDHLGLVCSDLSLGRSFLSRTISVGDWTASFTDPIQKVHVQFGRDRGGMVYELIAPSETGSPIAKSLKSRQNILNHVAYRTNDLAAAAAHLEAAGCLAVSMPDPAVAFGGALIQFFYSPLDFIIELIEQDQSRHIFEPLPQD</sequence>
<gene>
    <name evidence="2" type="ORF">FDT80_14290</name>
</gene>
<evidence type="ECO:0000313" key="2">
    <source>
        <dbReference type="EMBL" id="TMM51324.1"/>
    </source>
</evidence>
<keyword evidence="3" id="KW-1185">Reference proteome</keyword>
<name>A0A5S3PHR6_9RHOB</name>
<dbReference type="RefSeq" id="WP_138662998.1">
    <property type="nucleotide sequence ID" value="NZ_VANS01000004.1"/>
</dbReference>
<dbReference type="Proteomes" id="UP000309550">
    <property type="component" value="Unassembled WGS sequence"/>
</dbReference>
<protein>
    <submittedName>
        <fullName evidence="2">VOC family protein</fullName>
    </submittedName>
</protein>
<dbReference type="SUPFAM" id="SSF54593">
    <property type="entry name" value="Glyoxalase/Bleomycin resistance protein/Dihydroxybiphenyl dioxygenase"/>
    <property type="match status" value="1"/>
</dbReference>
<comment type="caution">
    <text evidence="2">The sequence shown here is derived from an EMBL/GenBank/DDBJ whole genome shotgun (WGS) entry which is preliminary data.</text>
</comment>
<dbReference type="InterPro" id="IPR029068">
    <property type="entry name" value="Glyas_Bleomycin-R_OHBP_Dase"/>
</dbReference>
<proteinExistence type="predicted"/>
<evidence type="ECO:0000259" key="1">
    <source>
        <dbReference type="PROSITE" id="PS51819"/>
    </source>
</evidence>
<dbReference type="Pfam" id="PF13669">
    <property type="entry name" value="Glyoxalase_4"/>
    <property type="match status" value="1"/>
</dbReference>